<dbReference type="OrthoDB" id="589927at2759"/>
<feature type="domain" description="DUF1618" evidence="1">
    <location>
        <begin position="229"/>
        <end position="354"/>
    </location>
</feature>
<protein>
    <recommendedName>
        <fullName evidence="1">DUF1618 domain-containing protein</fullName>
    </recommendedName>
</protein>
<evidence type="ECO:0000259" key="1">
    <source>
        <dbReference type="Pfam" id="PF07762"/>
    </source>
</evidence>
<dbReference type="EMBL" id="RWGY01000029">
    <property type="protein sequence ID" value="TVU17488.1"/>
    <property type="molecule type" value="Genomic_DNA"/>
</dbReference>
<comment type="caution">
    <text evidence="2">The sequence shown here is derived from an EMBL/GenBank/DDBJ whole genome shotgun (WGS) entry which is preliminary data.</text>
</comment>
<keyword evidence="3" id="KW-1185">Reference proteome</keyword>
<organism evidence="2 3">
    <name type="scientific">Eragrostis curvula</name>
    <name type="common">weeping love grass</name>
    <dbReference type="NCBI Taxonomy" id="38414"/>
    <lineage>
        <taxon>Eukaryota</taxon>
        <taxon>Viridiplantae</taxon>
        <taxon>Streptophyta</taxon>
        <taxon>Embryophyta</taxon>
        <taxon>Tracheophyta</taxon>
        <taxon>Spermatophyta</taxon>
        <taxon>Magnoliopsida</taxon>
        <taxon>Liliopsida</taxon>
        <taxon>Poales</taxon>
        <taxon>Poaceae</taxon>
        <taxon>PACMAD clade</taxon>
        <taxon>Chloridoideae</taxon>
        <taxon>Eragrostideae</taxon>
        <taxon>Eragrostidinae</taxon>
        <taxon>Eragrostis</taxon>
    </lineage>
</organism>
<gene>
    <name evidence="2" type="ORF">EJB05_33526</name>
</gene>
<sequence length="402" mass="44271">MALRSRFTFVLNHLAEFAQPARPRRDEMAAYSSSSSAPPPSWVILGSIPRVSSADLPRGADHALSLAPPPRVTLLTIARRLFPDGAVTSGNFPSVKAVEPSAGLLLLHADQGRAKGPITINRPDRQSFFWADTVPGYFVLDASSAAAARALPEPELVMHQGNIGILASPAGDGHYMVAELQPVLGSEEAKLLYFSSRTGEWEFKDVRYPLPYRFKAPNGVVAHGGKLWWVDLSIGLCSCDPFADAPVLAFVPFPPGTLLQCREAWGVLDRWRAVGVSAGELRLVDMYKNNRGGIGGAPMVTVWTLDDPVARKWRREHEASFADVWKHPSYKAAGLPEKMPVLAVVHPQRPYVVYFFLEEYLFGVDLRDGSVVECEEYELVAPPREPLAARFVHAWELPRALE</sequence>
<dbReference type="Gramene" id="TVU17488">
    <property type="protein sequence ID" value="TVU17488"/>
    <property type="gene ID" value="EJB05_33526"/>
</dbReference>
<reference evidence="2 3" key="1">
    <citation type="journal article" date="2019" name="Sci. Rep.">
        <title>A high-quality genome of Eragrostis curvula grass provides insights into Poaceae evolution and supports new strategies to enhance forage quality.</title>
        <authorList>
            <person name="Carballo J."/>
            <person name="Santos B.A.C.M."/>
            <person name="Zappacosta D."/>
            <person name="Garbus I."/>
            <person name="Selva J.P."/>
            <person name="Gallo C.A."/>
            <person name="Diaz A."/>
            <person name="Albertini E."/>
            <person name="Caccamo M."/>
            <person name="Echenique V."/>
        </authorList>
    </citation>
    <scope>NUCLEOTIDE SEQUENCE [LARGE SCALE GENOMIC DNA]</scope>
    <source>
        <strain evidence="3">cv. Victoria</strain>
        <tissue evidence="2">Leaf</tissue>
    </source>
</reference>
<proteinExistence type="predicted"/>
<dbReference type="Proteomes" id="UP000324897">
    <property type="component" value="Chromosome 7"/>
</dbReference>
<evidence type="ECO:0000313" key="3">
    <source>
        <dbReference type="Proteomes" id="UP000324897"/>
    </source>
</evidence>
<accession>A0A5J9U2Q4</accession>
<dbReference type="InterPro" id="IPR011676">
    <property type="entry name" value="DUF1618"/>
</dbReference>
<name>A0A5J9U2Q4_9POAL</name>
<feature type="non-terminal residue" evidence="2">
    <location>
        <position position="1"/>
    </location>
</feature>
<dbReference type="AlphaFoldDB" id="A0A5J9U2Q4"/>
<dbReference type="Pfam" id="PF07762">
    <property type="entry name" value="DUF1618"/>
    <property type="match status" value="1"/>
</dbReference>
<evidence type="ECO:0000313" key="2">
    <source>
        <dbReference type="EMBL" id="TVU17488.1"/>
    </source>
</evidence>
<dbReference type="PANTHER" id="PTHR33086:SF73">
    <property type="entry name" value="OS01G0245901 PROTEIN"/>
    <property type="match status" value="1"/>
</dbReference>
<dbReference type="PANTHER" id="PTHR33086">
    <property type="entry name" value="OS05G0468200 PROTEIN-RELATED"/>
    <property type="match status" value="1"/>
</dbReference>